<reference evidence="2" key="1">
    <citation type="submission" date="2020-05" db="EMBL/GenBank/DDBJ databases">
        <authorList>
            <person name="Delgado-Blas J."/>
        </authorList>
    </citation>
    <scope>NUCLEOTIDE SEQUENCE</scope>
    <source>
        <strain evidence="2">BB1454</strain>
    </source>
</reference>
<name>A0AA35D6V7_9BURK</name>
<accession>A0AA35D6V7</accession>
<dbReference type="Proteomes" id="UP000834458">
    <property type="component" value="Unassembled WGS sequence"/>
</dbReference>
<dbReference type="AlphaFoldDB" id="A0AA35D6V7"/>
<protein>
    <submittedName>
        <fullName evidence="2">Uncharacterized protein</fullName>
    </submittedName>
</protein>
<sequence length="282" mass="31609">MPAKRSTSLEHAQIDQTLTADSEVESSKSGVTATDSPQSQKSKSKYKPDWLIWQDRPVASVQEAICLLHDIHPPAYSKLDADDARNKYFRPHLKTLKQRIAFLQGIRIAPGEDYECKPGDGTFIVLRDFVEQVRTGALFKGFDFPEEFNELNPPLPFEFEEDTYASSFSGESTQVPKPAEHSNERLNKAWARLLVLMAIEHYKFIPDWPPEKSSDSVKGSGLYQPLADLSKENGVSYLGDRGTVRDAFLAAVQRLGEEEVKKIRAKLEENVKSAQSSPAAHT</sequence>
<comment type="caution">
    <text evidence="2">The sequence shown here is derived from an EMBL/GenBank/DDBJ whole genome shotgun (WGS) entry which is preliminary data.</text>
</comment>
<feature type="compositionally biased region" description="Polar residues" evidence="1">
    <location>
        <begin position="1"/>
        <end position="20"/>
    </location>
</feature>
<dbReference type="RefSeq" id="WP_234687651.1">
    <property type="nucleotide sequence ID" value="NZ_CAHPSC010000019.1"/>
</dbReference>
<proteinExistence type="predicted"/>
<evidence type="ECO:0000256" key="1">
    <source>
        <dbReference type="SAM" id="MobiDB-lite"/>
    </source>
</evidence>
<dbReference type="EMBL" id="CAHPSC010000019">
    <property type="protein sequence ID" value="CAB5685333.1"/>
    <property type="molecule type" value="Genomic_DNA"/>
</dbReference>
<organism evidence="2 3">
    <name type="scientific">Comamonas aquatica</name>
    <dbReference type="NCBI Taxonomy" id="225991"/>
    <lineage>
        <taxon>Bacteria</taxon>
        <taxon>Pseudomonadati</taxon>
        <taxon>Pseudomonadota</taxon>
        <taxon>Betaproteobacteria</taxon>
        <taxon>Burkholderiales</taxon>
        <taxon>Comamonadaceae</taxon>
        <taxon>Comamonas</taxon>
    </lineage>
</organism>
<feature type="region of interest" description="Disordered" evidence="1">
    <location>
        <begin position="1"/>
        <end position="43"/>
    </location>
</feature>
<evidence type="ECO:0000313" key="2">
    <source>
        <dbReference type="EMBL" id="CAB5685333.1"/>
    </source>
</evidence>
<evidence type="ECO:0000313" key="3">
    <source>
        <dbReference type="Proteomes" id="UP000834458"/>
    </source>
</evidence>
<gene>
    <name evidence="2" type="ORF">GHA_01657</name>
</gene>